<comment type="subcellular location">
    <subcellularLocation>
        <location evidence="4 14">Cytoplasm</location>
    </subcellularLocation>
</comment>
<dbReference type="Pfam" id="PF01351">
    <property type="entry name" value="RNase_HII"/>
    <property type="match status" value="1"/>
</dbReference>
<dbReference type="EC" id="3.1.26.4" evidence="6 14"/>
<evidence type="ECO:0000256" key="2">
    <source>
        <dbReference type="ARBA" id="ARBA00001946"/>
    </source>
</evidence>
<feature type="domain" description="RNase H type-2" evidence="17">
    <location>
        <begin position="37"/>
        <end position="219"/>
    </location>
</feature>
<dbReference type="InterPro" id="IPR022898">
    <property type="entry name" value="RNase_HII"/>
</dbReference>
<evidence type="ECO:0000256" key="13">
    <source>
        <dbReference type="ARBA" id="ARBA00023211"/>
    </source>
</evidence>
<dbReference type="HAMAP" id="MF_00052_B">
    <property type="entry name" value="RNase_HII_B"/>
    <property type="match status" value="1"/>
</dbReference>
<dbReference type="PROSITE" id="PS51975">
    <property type="entry name" value="RNASE_H_2"/>
    <property type="match status" value="1"/>
</dbReference>
<evidence type="ECO:0000256" key="14">
    <source>
        <dbReference type="HAMAP-Rule" id="MF_00052"/>
    </source>
</evidence>
<evidence type="ECO:0000256" key="15">
    <source>
        <dbReference type="PROSITE-ProRule" id="PRU01319"/>
    </source>
</evidence>
<proteinExistence type="inferred from homology"/>
<organism evidence="18 19">
    <name type="scientific">Ohessyouella blattaphilus</name>
    <dbReference type="NCBI Taxonomy" id="2949333"/>
    <lineage>
        <taxon>Bacteria</taxon>
        <taxon>Bacillati</taxon>
        <taxon>Bacillota</taxon>
        <taxon>Clostridia</taxon>
        <taxon>Lachnospirales</taxon>
        <taxon>Lachnospiraceae</taxon>
        <taxon>Ohessyouella</taxon>
    </lineage>
</organism>
<keyword evidence="11 14" id="KW-0255">Endonuclease</keyword>
<dbReference type="NCBIfam" id="NF000595">
    <property type="entry name" value="PRK00015.1-3"/>
    <property type="match status" value="1"/>
</dbReference>
<evidence type="ECO:0000256" key="1">
    <source>
        <dbReference type="ARBA" id="ARBA00000077"/>
    </source>
</evidence>
<dbReference type="InterPro" id="IPR012337">
    <property type="entry name" value="RNaseH-like_sf"/>
</dbReference>
<comment type="caution">
    <text evidence="18">The sequence shown here is derived from an EMBL/GenBank/DDBJ whole genome shotgun (WGS) entry which is preliminary data.</text>
</comment>
<gene>
    <name evidence="14" type="primary">rnhB</name>
    <name evidence="18" type="ORF">NK118_03625</name>
</gene>
<dbReference type="InterPro" id="IPR001352">
    <property type="entry name" value="RNase_HII/HIII"/>
</dbReference>
<evidence type="ECO:0000256" key="11">
    <source>
        <dbReference type="ARBA" id="ARBA00022759"/>
    </source>
</evidence>
<keyword evidence="12 14" id="KW-0378">Hydrolase</keyword>
<keyword evidence="10 14" id="KW-0479">Metal-binding</keyword>
<evidence type="ECO:0000256" key="8">
    <source>
        <dbReference type="ARBA" id="ARBA00022490"/>
    </source>
</evidence>
<dbReference type="CDD" id="cd07182">
    <property type="entry name" value="RNase_HII_bacteria_HII_like"/>
    <property type="match status" value="1"/>
</dbReference>
<dbReference type="InterPro" id="IPR024567">
    <property type="entry name" value="RNase_HII/HIII_dom"/>
</dbReference>
<accession>A0ABT1EJ56</accession>
<evidence type="ECO:0000256" key="10">
    <source>
        <dbReference type="ARBA" id="ARBA00022723"/>
    </source>
</evidence>
<keyword evidence="19" id="KW-1185">Reference proteome</keyword>
<comment type="cofactor">
    <cofactor evidence="14 15">
        <name>Mn(2+)</name>
        <dbReference type="ChEBI" id="CHEBI:29035"/>
    </cofactor>
    <cofactor evidence="14 15">
        <name>Mg(2+)</name>
        <dbReference type="ChEBI" id="CHEBI:18420"/>
    </cofactor>
    <text evidence="14 15">Manganese or magnesium. Binds 1 divalent metal ion per monomer in the absence of substrate. May bind a second metal ion after substrate binding.</text>
</comment>
<dbReference type="Proteomes" id="UP001523565">
    <property type="component" value="Unassembled WGS sequence"/>
</dbReference>
<evidence type="ECO:0000256" key="12">
    <source>
        <dbReference type="ARBA" id="ARBA00022801"/>
    </source>
</evidence>
<comment type="catalytic activity">
    <reaction evidence="1 14 15 16">
        <text>Endonucleolytic cleavage to 5'-phosphomonoester.</text>
        <dbReference type="EC" id="3.1.26.4"/>
    </reaction>
</comment>
<dbReference type="EMBL" id="JAMZFV010000003">
    <property type="protein sequence ID" value="MCP1109337.1"/>
    <property type="molecule type" value="Genomic_DNA"/>
</dbReference>
<dbReference type="PANTHER" id="PTHR10954:SF18">
    <property type="entry name" value="RIBONUCLEASE HII"/>
    <property type="match status" value="1"/>
</dbReference>
<evidence type="ECO:0000256" key="4">
    <source>
        <dbReference type="ARBA" id="ARBA00004496"/>
    </source>
</evidence>
<protein>
    <recommendedName>
        <fullName evidence="7 14">Ribonuclease HII</fullName>
        <shortName evidence="14">RNase HII</shortName>
        <ecNumber evidence="6 14">3.1.26.4</ecNumber>
    </recommendedName>
</protein>
<evidence type="ECO:0000256" key="9">
    <source>
        <dbReference type="ARBA" id="ARBA00022722"/>
    </source>
</evidence>
<comment type="similarity">
    <text evidence="5 14 16">Belongs to the RNase HII family.</text>
</comment>
<comment type="function">
    <text evidence="3 14 16">Endonuclease that specifically degrades the RNA of RNA-DNA hybrids.</text>
</comment>
<dbReference type="GO" id="GO:0004523">
    <property type="term" value="F:RNA-DNA hybrid ribonuclease activity"/>
    <property type="evidence" value="ECO:0007669"/>
    <property type="project" value="UniProtKB-EC"/>
</dbReference>
<sequence>MSKASEERERKRALKLEQELHRLTAMSVFEKEYGHCSYICGIDEVGRGPLAGPVVAAAVVLPKDCQILYLNDSKKVSPKRRDALFEEIQEKAIAIGIGMSSPARIDEINILQATYEAMRQAISGLSVVPEVLLNDAVTIPGVDILQVPIIKGDAKSVSIAAASIIAKVTRDRLMEEYDKVLPGYDFASNKGYGTKAHIEGLKTLGKTPIHRESFIGNFI</sequence>
<evidence type="ECO:0000256" key="6">
    <source>
        <dbReference type="ARBA" id="ARBA00012180"/>
    </source>
</evidence>
<evidence type="ECO:0000256" key="3">
    <source>
        <dbReference type="ARBA" id="ARBA00004065"/>
    </source>
</evidence>
<evidence type="ECO:0000259" key="17">
    <source>
        <dbReference type="PROSITE" id="PS51975"/>
    </source>
</evidence>
<comment type="cofactor">
    <cofactor evidence="2">
        <name>Mg(2+)</name>
        <dbReference type="ChEBI" id="CHEBI:18420"/>
    </cofactor>
</comment>
<evidence type="ECO:0000313" key="19">
    <source>
        <dbReference type="Proteomes" id="UP001523565"/>
    </source>
</evidence>
<keyword evidence="13 14" id="KW-0464">Manganese</keyword>
<reference evidence="18 19" key="1">
    <citation type="journal article" date="2022" name="Genome Biol. Evol.">
        <title>Host diet, physiology and behaviors set the stage for Lachnospiraceae cladogenesis.</title>
        <authorList>
            <person name="Vera-Ponce De Leon A."/>
            <person name="Schneider M."/>
            <person name="Jahnes B.C."/>
            <person name="Sadowski V."/>
            <person name="Camuy-Velez L.A."/>
            <person name="Duan J."/>
            <person name="Sabree Z.L."/>
        </authorList>
    </citation>
    <scope>NUCLEOTIDE SEQUENCE [LARGE SCALE GENOMIC DNA]</scope>
    <source>
        <strain evidence="18 19">PAL227</strain>
    </source>
</reference>
<evidence type="ECO:0000256" key="7">
    <source>
        <dbReference type="ARBA" id="ARBA00019179"/>
    </source>
</evidence>
<dbReference type="NCBIfam" id="NF000594">
    <property type="entry name" value="PRK00015.1-1"/>
    <property type="match status" value="1"/>
</dbReference>
<keyword evidence="8 14" id="KW-0963">Cytoplasm</keyword>
<dbReference type="Gene3D" id="3.30.420.10">
    <property type="entry name" value="Ribonuclease H-like superfamily/Ribonuclease H"/>
    <property type="match status" value="1"/>
</dbReference>
<dbReference type="RefSeq" id="WP_262068247.1">
    <property type="nucleotide sequence ID" value="NZ_JAMXOC010000003.1"/>
</dbReference>
<evidence type="ECO:0000256" key="16">
    <source>
        <dbReference type="RuleBase" id="RU003515"/>
    </source>
</evidence>
<feature type="binding site" evidence="14 15">
    <location>
        <position position="44"/>
    </location>
    <ligand>
        <name>a divalent metal cation</name>
        <dbReference type="ChEBI" id="CHEBI:60240"/>
    </ligand>
</feature>
<dbReference type="SUPFAM" id="SSF53098">
    <property type="entry name" value="Ribonuclease H-like"/>
    <property type="match status" value="1"/>
</dbReference>
<dbReference type="PANTHER" id="PTHR10954">
    <property type="entry name" value="RIBONUCLEASE H2 SUBUNIT A"/>
    <property type="match status" value="1"/>
</dbReference>
<evidence type="ECO:0000313" key="18">
    <source>
        <dbReference type="EMBL" id="MCP1109337.1"/>
    </source>
</evidence>
<evidence type="ECO:0000256" key="5">
    <source>
        <dbReference type="ARBA" id="ARBA00007383"/>
    </source>
</evidence>
<name>A0ABT1EJ56_9FIRM</name>
<feature type="binding site" evidence="14 15">
    <location>
        <position position="43"/>
    </location>
    <ligand>
        <name>a divalent metal cation</name>
        <dbReference type="ChEBI" id="CHEBI:60240"/>
    </ligand>
</feature>
<feature type="binding site" evidence="14 15">
    <location>
        <position position="135"/>
    </location>
    <ligand>
        <name>a divalent metal cation</name>
        <dbReference type="ChEBI" id="CHEBI:60240"/>
    </ligand>
</feature>
<keyword evidence="9 14" id="KW-0540">Nuclease</keyword>
<dbReference type="InterPro" id="IPR036397">
    <property type="entry name" value="RNaseH_sf"/>
</dbReference>